<comment type="caution">
    <text evidence="2">The sequence shown here is derived from an EMBL/GenBank/DDBJ whole genome shotgun (WGS) entry which is preliminary data.</text>
</comment>
<protein>
    <submittedName>
        <fullName evidence="2">Uncharacterized protein</fullName>
    </submittedName>
</protein>
<evidence type="ECO:0000313" key="3">
    <source>
        <dbReference type="Proteomes" id="UP000245207"/>
    </source>
</evidence>
<gene>
    <name evidence="2" type="ORF">CTI12_AA187810</name>
</gene>
<dbReference type="AlphaFoldDB" id="A0A2U1P6L6"/>
<evidence type="ECO:0000313" key="2">
    <source>
        <dbReference type="EMBL" id="PWA81398.1"/>
    </source>
</evidence>
<accession>A0A2U1P6L6</accession>
<reference evidence="2 3" key="1">
    <citation type="journal article" date="2018" name="Mol. Plant">
        <title>The genome of Artemisia annua provides insight into the evolution of Asteraceae family and artemisinin biosynthesis.</title>
        <authorList>
            <person name="Shen Q."/>
            <person name="Zhang L."/>
            <person name="Liao Z."/>
            <person name="Wang S."/>
            <person name="Yan T."/>
            <person name="Shi P."/>
            <person name="Liu M."/>
            <person name="Fu X."/>
            <person name="Pan Q."/>
            <person name="Wang Y."/>
            <person name="Lv Z."/>
            <person name="Lu X."/>
            <person name="Zhang F."/>
            <person name="Jiang W."/>
            <person name="Ma Y."/>
            <person name="Chen M."/>
            <person name="Hao X."/>
            <person name="Li L."/>
            <person name="Tang Y."/>
            <person name="Lv G."/>
            <person name="Zhou Y."/>
            <person name="Sun X."/>
            <person name="Brodelius P.E."/>
            <person name="Rose J.K.C."/>
            <person name="Tang K."/>
        </authorList>
    </citation>
    <scope>NUCLEOTIDE SEQUENCE [LARGE SCALE GENOMIC DNA]</scope>
    <source>
        <strain evidence="3">cv. Huhao1</strain>
        <tissue evidence="2">Leaf</tissue>
    </source>
</reference>
<organism evidence="2 3">
    <name type="scientific">Artemisia annua</name>
    <name type="common">Sweet wormwood</name>
    <dbReference type="NCBI Taxonomy" id="35608"/>
    <lineage>
        <taxon>Eukaryota</taxon>
        <taxon>Viridiplantae</taxon>
        <taxon>Streptophyta</taxon>
        <taxon>Embryophyta</taxon>
        <taxon>Tracheophyta</taxon>
        <taxon>Spermatophyta</taxon>
        <taxon>Magnoliopsida</taxon>
        <taxon>eudicotyledons</taxon>
        <taxon>Gunneridae</taxon>
        <taxon>Pentapetalae</taxon>
        <taxon>asterids</taxon>
        <taxon>campanulids</taxon>
        <taxon>Asterales</taxon>
        <taxon>Asteraceae</taxon>
        <taxon>Asteroideae</taxon>
        <taxon>Anthemideae</taxon>
        <taxon>Artemisiinae</taxon>
        <taxon>Artemisia</taxon>
    </lineage>
</organism>
<name>A0A2U1P6L6_ARTAN</name>
<keyword evidence="1" id="KW-0732">Signal</keyword>
<proteinExistence type="predicted"/>
<dbReference type="Proteomes" id="UP000245207">
    <property type="component" value="Unassembled WGS sequence"/>
</dbReference>
<feature type="chain" id="PRO_5015520347" evidence="1">
    <location>
        <begin position="23"/>
        <end position="52"/>
    </location>
</feature>
<dbReference type="EMBL" id="PKPP01001595">
    <property type="protein sequence ID" value="PWA81398.1"/>
    <property type="molecule type" value="Genomic_DNA"/>
</dbReference>
<feature type="signal peptide" evidence="1">
    <location>
        <begin position="1"/>
        <end position="22"/>
    </location>
</feature>
<sequence length="52" mass="5811">MSKLTNLLLLLSLLLFTHMISTTTTSENWISDTTNWIPSTIGDLGLTEGCRR</sequence>
<keyword evidence="3" id="KW-1185">Reference proteome</keyword>
<evidence type="ECO:0000256" key="1">
    <source>
        <dbReference type="SAM" id="SignalP"/>
    </source>
</evidence>